<protein>
    <recommendedName>
        <fullName evidence="3">Putative Fis-like DNA-binding protein</fullName>
    </recommendedName>
</protein>
<dbReference type="EMBL" id="JACCHS010000175">
    <property type="protein sequence ID" value="NYT47546.1"/>
    <property type="molecule type" value="Genomic_DNA"/>
</dbReference>
<keyword evidence="2" id="KW-0238">DNA-binding</keyword>
<evidence type="ECO:0000259" key="4">
    <source>
        <dbReference type="Pfam" id="PF02954"/>
    </source>
</evidence>
<dbReference type="GO" id="GO:0006355">
    <property type="term" value="P:regulation of DNA-templated transcription"/>
    <property type="evidence" value="ECO:0007669"/>
    <property type="project" value="InterPro"/>
</dbReference>
<evidence type="ECO:0000313" key="6">
    <source>
        <dbReference type="Proteomes" id="UP000537890"/>
    </source>
</evidence>
<dbReference type="PRINTS" id="PR01590">
    <property type="entry name" value="HTHFIS"/>
</dbReference>
<comment type="similarity">
    <text evidence="1">Belongs to the transcriptional regulatory Fis family.</text>
</comment>
<dbReference type="InterPro" id="IPR002197">
    <property type="entry name" value="HTH_Fis"/>
</dbReference>
<dbReference type="Pfam" id="PF02954">
    <property type="entry name" value="HTH_8"/>
    <property type="match status" value="1"/>
</dbReference>
<reference evidence="5 6" key="1">
    <citation type="submission" date="2020-05" db="EMBL/GenBank/DDBJ databases">
        <title>Horizontal transmission and recombination maintain forever young bacterial symbiont genomes.</title>
        <authorList>
            <person name="Russell S.L."/>
            <person name="Pepper-Tunick E."/>
            <person name="Svedberg J."/>
            <person name="Byrne A."/>
            <person name="Ruelas Castillo J."/>
            <person name="Vollmers C."/>
            <person name="Beinart R.A."/>
            <person name="Corbett-Detig R."/>
        </authorList>
    </citation>
    <scope>NUCLEOTIDE SEQUENCE [LARGE SCALE GENOMIC DNA]</scope>
    <source>
        <strain evidence="5">4727-3</strain>
    </source>
</reference>
<organism evidence="5 6">
    <name type="scientific">Candidatus Methanofishera endochildressiae</name>
    <dbReference type="NCBI Taxonomy" id="2738884"/>
    <lineage>
        <taxon>Bacteria</taxon>
        <taxon>Pseudomonadati</taxon>
        <taxon>Pseudomonadota</taxon>
        <taxon>Gammaproteobacteria</taxon>
        <taxon>Candidatus Methanofishera</taxon>
    </lineage>
</organism>
<evidence type="ECO:0000313" key="5">
    <source>
        <dbReference type="EMBL" id="NYT47546.1"/>
    </source>
</evidence>
<dbReference type="AlphaFoldDB" id="A0A7Z0MPP6"/>
<name>A0A7Z0MPP6_9GAMM</name>
<accession>A0A7Z0MPP6</accession>
<dbReference type="Gene3D" id="1.10.10.60">
    <property type="entry name" value="Homeodomain-like"/>
    <property type="match status" value="1"/>
</dbReference>
<dbReference type="GO" id="GO:0043565">
    <property type="term" value="F:sequence-specific DNA binding"/>
    <property type="evidence" value="ECO:0007669"/>
    <property type="project" value="InterPro"/>
</dbReference>
<gene>
    <name evidence="5" type="ORF">H0A75_08285</name>
</gene>
<dbReference type="InterPro" id="IPR005412">
    <property type="entry name" value="Fis_DNA-bd"/>
</dbReference>
<dbReference type="SUPFAM" id="SSF46689">
    <property type="entry name" value="Homeodomain-like"/>
    <property type="match status" value="1"/>
</dbReference>
<dbReference type="PANTHER" id="PTHR47918:SF1">
    <property type="entry name" value="DNA-BINDING PROTEIN FIS"/>
    <property type="match status" value="1"/>
</dbReference>
<dbReference type="PIRSF" id="PIRSF002097">
    <property type="entry name" value="DNA-binding_Fis"/>
    <property type="match status" value="1"/>
</dbReference>
<dbReference type="PANTHER" id="PTHR47918">
    <property type="entry name" value="DNA-BINDING PROTEIN FIS"/>
    <property type="match status" value="1"/>
</dbReference>
<proteinExistence type="inferred from homology"/>
<dbReference type="Proteomes" id="UP000537890">
    <property type="component" value="Unassembled WGS sequence"/>
</dbReference>
<evidence type="ECO:0000256" key="3">
    <source>
        <dbReference type="ARBA" id="ARBA00029540"/>
    </source>
</evidence>
<comment type="caution">
    <text evidence="5">The sequence shown here is derived from an EMBL/GenBank/DDBJ whole genome shotgun (WGS) entry which is preliminary data.</text>
</comment>
<dbReference type="PRINTS" id="PR01591">
    <property type="entry name" value="DNABINDNGFIS"/>
</dbReference>
<evidence type="ECO:0000256" key="1">
    <source>
        <dbReference type="ARBA" id="ARBA00008559"/>
    </source>
</evidence>
<feature type="domain" description="DNA binding HTH" evidence="4">
    <location>
        <begin position="39"/>
        <end position="79"/>
    </location>
</feature>
<evidence type="ECO:0000256" key="2">
    <source>
        <dbReference type="ARBA" id="ARBA00023125"/>
    </source>
</evidence>
<dbReference type="InterPro" id="IPR009057">
    <property type="entry name" value="Homeodomain-like_sf"/>
</dbReference>
<dbReference type="InterPro" id="IPR050207">
    <property type="entry name" value="Trans_regulatory_Fis"/>
</dbReference>
<sequence length="82" mass="9155">MTTSKNTPITLSAQVKQAVDQYLAQLDGYQTTDLHALVLTEVEKPLFEATFQYAGYNQTKTAQILGISRSTLRKKLDQYGLS</sequence>